<comment type="caution">
    <text evidence="2">The sequence shown here is derived from an EMBL/GenBank/DDBJ whole genome shotgun (WGS) entry which is preliminary data.</text>
</comment>
<accession>A0AB73HVZ7</accession>
<evidence type="ECO:0000313" key="3">
    <source>
        <dbReference type="Proteomes" id="UP001158058"/>
    </source>
</evidence>
<dbReference type="AlphaFoldDB" id="A0AB73HVZ7"/>
<keyword evidence="2" id="KW-0449">Lipoprotein</keyword>
<dbReference type="PIRSF" id="PIRSF028205">
    <property type="entry name" value="UCP028205"/>
    <property type="match status" value="1"/>
</dbReference>
<dbReference type="InterPro" id="IPR011220">
    <property type="entry name" value="UCP028205"/>
</dbReference>
<evidence type="ECO:0000313" key="2">
    <source>
        <dbReference type="EMBL" id="MDH0141982.1"/>
    </source>
</evidence>
<name>A0AB73HVZ7_AQUAC</name>
<sequence>MSRLWSLGVAGDEWMRHGIVSLFAAIGWALWIPPALAAAQQSTQTSNASPAIVEDAQAVDIIRRADRIRAPAEPFRYALTLVEMKGDQEVARQSFDVAMRFYKAEAGQEGDARALVRFVDPPSEKGKSLLSIFDKLWYYEPKLRRPIPISRQQRLVGQVSNGDVVATDFDLSYISKLAATEECDGRKCYRLELQRRWPYVTYPKIIYWVDAENYRPFKAEFLATNDKLIKRAWYRDYKPALGVERPHEIYIEDSLKKEQYTRMLYSDVRLEAVPEAYFQKEYLLRLR</sequence>
<dbReference type="EMBL" id="JAODZF010000003">
    <property type="protein sequence ID" value="MDH0141982.1"/>
    <property type="molecule type" value="Genomic_DNA"/>
</dbReference>
<protein>
    <submittedName>
        <fullName evidence="2">Outer membrane lipoprotein-sorting protein</fullName>
    </submittedName>
</protein>
<proteinExistence type="predicted"/>
<dbReference type="Proteomes" id="UP001158058">
    <property type="component" value="Unassembled WGS sequence"/>
</dbReference>
<gene>
    <name evidence="2" type="ORF">N7380_06615</name>
</gene>
<dbReference type="CDD" id="cd16329">
    <property type="entry name" value="LolA_like"/>
    <property type="match status" value="1"/>
</dbReference>
<evidence type="ECO:0000259" key="1">
    <source>
        <dbReference type="Pfam" id="PF17131"/>
    </source>
</evidence>
<feature type="domain" description="Uncharacterized protein TP-0789" evidence="1">
    <location>
        <begin position="110"/>
        <end position="284"/>
    </location>
</feature>
<dbReference type="Pfam" id="PF17131">
    <property type="entry name" value="LolA_like"/>
    <property type="match status" value="1"/>
</dbReference>
<dbReference type="Gene3D" id="2.50.20.10">
    <property type="entry name" value="Lipoprotein localisation LolA/LolB/LppX"/>
    <property type="match status" value="1"/>
</dbReference>
<dbReference type="InterPro" id="IPR033399">
    <property type="entry name" value="TP_0789-like"/>
</dbReference>
<dbReference type="RefSeq" id="WP_280000443.1">
    <property type="nucleotide sequence ID" value="NZ_JAODZF010000003.1"/>
</dbReference>
<reference evidence="2" key="1">
    <citation type="submission" date="2022-09" db="EMBL/GenBank/DDBJ databases">
        <title>Intensive care unit water sources are persistently colonized with multi-drug resistant bacteria and are the site of extensive horizontal gene transfer of antibiotic resistance genes.</title>
        <authorList>
            <person name="Diorio-Toth L."/>
        </authorList>
    </citation>
    <scope>NUCLEOTIDE SEQUENCE</scope>
    <source>
        <strain evidence="2">GD04146</strain>
    </source>
</reference>
<organism evidence="2 3">
    <name type="scientific">Aquipseudomonas alcaligenes</name>
    <name type="common">Pseudomonas alcaligenes</name>
    <dbReference type="NCBI Taxonomy" id="43263"/>
    <lineage>
        <taxon>Bacteria</taxon>
        <taxon>Pseudomonadati</taxon>
        <taxon>Pseudomonadota</taxon>
        <taxon>Gammaproteobacteria</taxon>
        <taxon>Pseudomonadales</taxon>
        <taxon>Pseudomonadaceae</taxon>
        <taxon>Aquipseudomonas</taxon>
    </lineage>
</organism>